<keyword evidence="2" id="KW-0812">Transmembrane</keyword>
<proteinExistence type="predicted"/>
<dbReference type="AlphaFoldDB" id="A0A517NXM0"/>
<organism evidence="3 4">
    <name type="scientific">Stieleria marina</name>
    <dbReference type="NCBI Taxonomy" id="1930275"/>
    <lineage>
        <taxon>Bacteria</taxon>
        <taxon>Pseudomonadati</taxon>
        <taxon>Planctomycetota</taxon>
        <taxon>Planctomycetia</taxon>
        <taxon>Pirellulales</taxon>
        <taxon>Pirellulaceae</taxon>
        <taxon>Stieleria</taxon>
    </lineage>
</organism>
<keyword evidence="2" id="KW-0472">Membrane</keyword>
<evidence type="ECO:0000256" key="1">
    <source>
        <dbReference type="SAM" id="MobiDB-lite"/>
    </source>
</evidence>
<reference evidence="3 4" key="1">
    <citation type="submission" date="2019-02" db="EMBL/GenBank/DDBJ databases">
        <title>Deep-cultivation of Planctomycetes and their phenomic and genomic characterization uncovers novel biology.</title>
        <authorList>
            <person name="Wiegand S."/>
            <person name="Jogler M."/>
            <person name="Boedeker C."/>
            <person name="Pinto D."/>
            <person name="Vollmers J."/>
            <person name="Rivas-Marin E."/>
            <person name="Kohn T."/>
            <person name="Peeters S.H."/>
            <person name="Heuer A."/>
            <person name="Rast P."/>
            <person name="Oberbeckmann S."/>
            <person name="Bunk B."/>
            <person name="Jeske O."/>
            <person name="Meyerdierks A."/>
            <person name="Storesund J.E."/>
            <person name="Kallscheuer N."/>
            <person name="Luecker S."/>
            <person name="Lage O.M."/>
            <person name="Pohl T."/>
            <person name="Merkel B.J."/>
            <person name="Hornburger P."/>
            <person name="Mueller R.-W."/>
            <person name="Bruemmer F."/>
            <person name="Labrenz M."/>
            <person name="Spormann A.M."/>
            <person name="Op den Camp H."/>
            <person name="Overmann J."/>
            <person name="Amann R."/>
            <person name="Jetten M.S.M."/>
            <person name="Mascher T."/>
            <person name="Medema M.H."/>
            <person name="Devos D.P."/>
            <person name="Kaster A.-K."/>
            <person name="Ovreas L."/>
            <person name="Rohde M."/>
            <person name="Galperin M.Y."/>
            <person name="Jogler C."/>
        </authorList>
    </citation>
    <scope>NUCLEOTIDE SEQUENCE [LARGE SCALE GENOMIC DNA]</scope>
    <source>
        <strain evidence="3 4">K23_9</strain>
    </source>
</reference>
<dbReference type="Proteomes" id="UP000319817">
    <property type="component" value="Chromosome"/>
</dbReference>
<dbReference type="EMBL" id="CP036526">
    <property type="protein sequence ID" value="QDT11874.1"/>
    <property type="molecule type" value="Genomic_DNA"/>
</dbReference>
<gene>
    <name evidence="3" type="ORF">K239x_38760</name>
</gene>
<keyword evidence="2" id="KW-1133">Transmembrane helix</keyword>
<evidence type="ECO:0000313" key="4">
    <source>
        <dbReference type="Proteomes" id="UP000319817"/>
    </source>
</evidence>
<protein>
    <submittedName>
        <fullName evidence="3">Uncharacterized protein</fullName>
    </submittedName>
</protein>
<feature type="transmembrane region" description="Helical" evidence="2">
    <location>
        <begin position="38"/>
        <end position="57"/>
    </location>
</feature>
<evidence type="ECO:0000256" key="2">
    <source>
        <dbReference type="SAM" id="Phobius"/>
    </source>
</evidence>
<sequence>MTKPTRDVSAASADSPTTDVQPSASPKIAPTLQLSRRGLVLSLSAMAALGLSVYALFPESINGPSLPVSVTLDRDVVATKTGEGATLTDVVVIKNLADVAIPRLSIEVNGQYLLHRESPLPADEPLILPLRVFTDKRSSQRYNPVKYPPIEVMVTGQLPSGARGISHFDFD</sequence>
<dbReference type="RefSeq" id="WP_419189129.1">
    <property type="nucleotide sequence ID" value="NZ_CP036526.1"/>
</dbReference>
<accession>A0A517NXM0</accession>
<feature type="region of interest" description="Disordered" evidence="1">
    <location>
        <begin position="1"/>
        <end position="26"/>
    </location>
</feature>
<name>A0A517NXM0_9BACT</name>
<evidence type="ECO:0000313" key="3">
    <source>
        <dbReference type="EMBL" id="QDT11874.1"/>
    </source>
</evidence>
<feature type="compositionally biased region" description="Polar residues" evidence="1">
    <location>
        <begin position="12"/>
        <end position="24"/>
    </location>
</feature>
<keyword evidence="4" id="KW-1185">Reference proteome</keyword>